<comment type="similarity">
    <text evidence="1">Belongs to the isochorismatase family.</text>
</comment>
<organism evidence="4 5">
    <name type="scientific">Rhizoclosmatium globosum</name>
    <dbReference type="NCBI Taxonomy" id="329046"/>
    <lineage>
        <taxon>Eukaryota</taxon>
        <taxon>Fungi</taxon>
        <taxon>Fungi incertae sedis</taxon>
        <taxon>Chytridiomycota</taxon>
        <taxon>Chytridiomycota incertae sedis</taxon>
        <taxon>Chytridiomycetes</taxon>
        <taxon>Chytridiales</taxon>
        <taxon>Chytriomycetaceae</taxon>
        <taxon>Rhizoclosmatium</taxon>
    </lineage>
</organism>
<evidence type="ECO:0000256" key="1">
    <source>
        <dbReference type="ARBA" id="ARBA00006336"/>
    </source>
</evidence>
<evidence type="ECO:0000259" key="3">
    <source>
        <dbReference type="Pfam" id="PF00857"/>
    </source>
</evidence>
<dbReference type="OrthoDB" id="167809at2759"/>
<dbReference type="GO" id="GO:0016787">
    <property type="term" value="F:hydrolase activity"/>
    <property type="evidence" value="ECO:0007669"/>
    <property type="project" value="UniProtKB-KW"/>
</dbReference>
<dbReference type="InterPro" id="IPR050272">
    <property type="entry name" value="Isochorismatase-like_hydrls"/>
</dbReference>
<dbReference type="PANTHER" id="PTHR43540:SF1">
    <property type="entry name" value="ISOCHORISMATASE HYDROLASE"/>
    <property type="match status" value="1"/>
</dbReference>
<dbReference type="EMBL" id="MCGO01000006">
    <property type="protein sequence ID" value="ORY51071.1"/>
    <property type="molecule type" value="Genomic_DNA"/>
</dbReference>
<dbReference type="Proteomes" id="UP000193642">
    <property type="component" value="Unassembled WGS sequence"/>
</dbReference>
<keyword evidence="5" id="KW-1185">Reference proteome</keyword>
<dbReference type="InterPro" id="IPR036380">
    <property type="entry name" value="Isochorismatase-like_sf"/>
</dbReference>
<dbReference type="SUPFAM" id="SSF52499">
    <property type="entry name" value="Isochorismatase-like hydrolases"/>
    <property type="match status" value="1"/>
</dbReference>
<dbReference type="Pfam" id="PF00857">
    <property type="entry name" value="Isochorismatase"/>
    <property type="match status" value="1"/>
</dbReference>
<evidence type="ECO:0000256" key="2">
    <source>
        <dbReference type="ARBA" id="ARBA00022801"/>
    </source>
</evidence>
<proteinExistence type="inferred from homology"/>
<dbReference type="AlphaFoldDB" id="A0A1Y2CVM2"/>
<gene>
    <name evidence="4" type="ORF">BCR33DRAFT_712990</name>
</gene>
<evidence type="ECO:0000313" key="4">
    <source>
        <dbReference type="EMBL" id="ORY51071.1"/>
    </source>
</evidence>
<reference evidence="4 5" key="1">
    <citation type="submission" date="2016-07" db="EMBL/GenBank/DDBJ databases">
        <title>Pervasive Adenine N6-methylation of Active Genes in Fungi.</title>
        <authorList>
            <consortium name="DOE Joint Genome Institute"/>
            <person name="Mondo S.J."/>
            <person name="Dannebaum R.O."/>
            <person name="Kuo R.C."/>
            <person name="Labutti K."/>
            <person name="Haridas S."/>
            <person name="Kuo A."/>
            <person name="Salamov A."/>
            <person name="Ahrendt S.R."/>
            <person name="Lipzen A."/>
            <person name="Sullivan W."/>
            <person name="Andreopoulos W.B."/>
            <person name="Clum A."/>
            <person name="Lindquist E."/>
            <person name="Daum C."/>
            <person name="Ramamoorthy G.K."/>
            <person name="Gryganskyi A."/>
            <person name="Culley D."/>
            <person name="Magnuson J.K."/>
            <person name="James T.Y."/>
            <person name="O'Malley M.A."/>
            <person name="Stajich J.E."/>
            <person name="Spatafora J.W."/>
            <person name="Visel A."/>
            <person name="Grigoriev I.V."/>
        </authorList>
    </citation>
    <scope>NUCLEOTIDE SEQUENCE [LARGE SCALE GENOMIC DNA]</scope>
    <source>
        <strain evidence="4 5">JEL800</strain>
    </source>
</reference>
<dbReference type="InterPro" id="IPR000868">
    <property type="entry name" value="Isochorismatase-like_dom"/>
</dbReference>
<sequence>MTAVLVIDLQVGMFDGVHFPPIYKAASLLANTERVLEAAHNGLPEAHWLQGKRMASASSLSAEANGAVFQKTESDSFSNEMLGAWLKSNGVNELDMCVAATVLSALNKGFKVQVVGDCHSTWDSEGVEAADIITNQNKLLKEAGATIVASSTIKFY</sequence>
<accession>A0A1Y2CVM2</accession>
<comment type="caution">
    <text evidence="4">The sequence shown here is derived from an EMBL/GenBank/DDBJ whole genome shotgun (WGS) entry which is preliminary data.</text>
</comment>
<dbReference type="PANTHER" id="PTHR43540">
    <property type="entry name" value="PEROXYUREIDOACRYLATE/UREIDOACRYLATE AMIDOHYDROLASE-RELATED"/>
    <property type="match status" value="1"/>
</dbReference>
<name>A0A1Y2CVM2_9FUNG</name>
<protein>
    <submittedName>
        <fullName evidence="4">Isochorismatase hydrolase</fullName>
    </submittedName>
</protein>
<dbReference type="Gene3D" id="3.40.50.850">
    <property type="entry name" value="Isochorismatase-like"/>
    <property type="match status" value="1"/>
</dbReference>
<feature type="domain" description="Isochorismatase-like" evidence="3">
    <location>
        <begin position="2"/>
        <end position="130"/>
    </location>
</feature>
<evidence type="ECO:0000313" key="5">
    <source>
        <dbReference type="Proteomes" id="UP000193642"/>
    </source>
</evidence>
<keyword evidence="2 4" id="KW-0378">Hydrolase</keyword>